<organism evidence="2 3">
    <name type="scientific">Pedobacter duraquae</name>
    <dbReference type="NCBI Taxonomy" id="425511"/>
    <lineage>
        <taxon>Bacteria</taxon>
        <taxon>Pseudomonadati</taxon>
        <taxon>Bacteroidota</taxon>
        <taxon>Sphingobacteriia</taxon>
        <taxon>Sphingobacteriales</taxon>
        <taxon>Sphingobacteriaceae</taxon>
        <taxon>Pedobacter</taxon>
    </lineage>
</organism>
<gene>
    <name evidence="2" type="ORF">CLV32_4379</name>
</gene>
<accession>A0A4R6IFQ9</accession>
<protein>
    <submittedName>
        <fullName evidence="2">Uncharacterized protein</fullName>
    </submittedName>
</protein>
<keyword evidence="1" id="KW-0472">Membrane</keyword>
<comment type="caution">
    <text evidence="2">The sequence shown here is derived from an EMBL/GenBank/DDBJ whole genome shotgun (WGS) entry which is preliminary data.</text>
</comment>
<feature type="transmembrane region" description="Helical" evidence="1">
    <location>
        <begin position="6"/>
        <end position="24"/>
    </location>
</feature>
<proteinExistence type="predicted"/>
<evidence type="ECO:0000313" key="3">
    <source>
        <dbReference type="Proteomes" id="UP000295499"/>
    </source>
</evidence>
<sequence length="36" mass="4077">MVAKDVFAYAHILINSVFCIFASIQDKNLTAYAKRN</sequence>
<name>A0A4R6IFQ9_9SPHI</name>
<dbReference type="Proteomes" id="UP000295499">
    <property type="component" value="Unassembled WGS sequence"/>
</dbReference>
<dbReference type="AlphaFoldDB" id="A0A4R6IFQ9"/>
<keyword evidence="3" id="KW-1185">Reference proteome</keyword>
<evidence type="ECO:0000313" key="2">
    <source>
        <dbReference type="EMBL" id="TDO19755.1"/>
    </source>
</evidence>
<keyword evidence="1" id="KW-0812">Transmembrane</keyword>
<reference evidence="2 3" key="1">
    <citation type="submission" date="2019-03" db="EMBL/GenBank/DDBJ databases">
        <title>Genomic Encyclopedia of Archaeal and Bacterial Type Strains, Phase II (KMG-II): from individual species to whole genera.</title>
        <authorList>
            <person name="Goeker M."/>
        </authorList>
    </citation>
    <scope>NUCLEOTIDE SEQUENCE [LARGE SCALE GENOMIC DNA]</scope>
    <source>
        <strain evidence="2 3">DSM 19034</strain>
    </source>
</reference>
<dbReference type="EMBL" id="SNWM01000006">
    <property type="protein sequence ID" value="TDO19755.1"/>
    <property type="molecule type" value="Genomic_DNA"/>
</dbReference>
<evidence type="ECO:0000256" key="1">
    <source>
        <dbReference type="SAM" id="Phobius"/>
    </source>
</evidence>
<keyword evidence="1" id="KW-1133">Transmembrane helix</keyword>